<protein>
    <submittedName>
        <fullName evidence="2">Uncharacterized protein</fullName>
    </submittedName>
</protein>
<dbReference type="EMBL" id="QKYN01000061">
    <property type="protein sequence ID" value="RAG84678.1"/>
    <property type="molecule type" value="Genomic_DNA"/>
</dbReference>
<keyword evidence="3" id="KW-1185">Reference proteome</keyword>
<organism evidence="2 3">
    <name type="scientific">Streptacidiphilus pinicola</name>
    <dbReference type="NCBI Taxonomy" id="2219663"/>
    <lineage>
        <taxon>Bacteria</taxon>
        <taxon>Bacillati</taxon>
        <taxon>Actinomycetota</taxon>
        <taxon>Actinomycetes</taxon>
        <taxon>Kitasatosporales</taxon>
        <taxon>Streptomycetaceae</taxon>
        <taxon>Streptacidiphilus</taxon>
    </lineage>
</organism>
<accession>A0A2X0JAW3</accession>
<dbReference type="Proteomes" id="UP000248889">
    <property type="component" value="Unassembled WGS sequence"/>
</dbReference>
<dbReference type="RefSeq" id="WP_111501668.1">
    <property type="nucleotide sequence ID" value="NZ_QKYN01000061.1"/>
</dbReference>
<proteinExistence type="predicted"/>
<feature type="compositionally biased region" description="Acidic residues" evidence="1">
    <location>
        <begin position="39"/>
        <end position="51"/>
    </location>
</feature>
<evidence type="ECO:0000313" key="3">
    <source>
        <dbReference type="Proteomes" id="UP000248889"/>
    </source>
</evidence>
<reference evidence="2 3" key="1">
    <citation type="submission" date="2018-06" db="EMBL/GenBank/DDBJ databases">
        <title>Streptacidiphilus pinicola sp. nov., isolated from pine grove soil.</title>
        <authorList>
            <person name="Roh S.G."/>
            <person name="Park S."/>
            <person name="Kim M.-K."/>
            <person name="Yun B.-R."/>
            <person name="Park J."/>
            <person name="Kim M.J."/>
            <person name="Kim Y.S."/>
            <person name="Kim S.B."/>
        </authorList>
    </citation>
    <scope>NUCLEOTIDE SEQUENCE [LARGE SCALE GENOMIC DNA]</scope>
    <source>
        <strain evidence="2 3">MMS16-CNU450</strain>
    </source>
</reference>
<dbReference type="OrthoDB" id="3855396at2"/>
<sequence>MSQVNDAALDSLDVAEADERPEVEPEGNGEGEELKSLTEDDLALESPEADTAEQKVEVRIDEDEYR</sequence>
<dbReference type="AlphaFoldDB" id="A0A2X0JAW3"/>
<evidence type="ECO:0000256" key="1">
    <source>
        <dbReference type="SAM" id="MobiDB-lite"/>
    </source>
</evidence>
<gene>
    <name evidence="2" type="ORF">DN069_16055</name>
</gene>
<comment type="caution">
    <text evidence="2">The sequence shown here is derived from an EMBL/GenBank/DDBJ whole genome shotgun (WGS) entry which is preliminary data.</text>
</comment>
<feature type="region of interest" description="Disordered" evidence="1">
    <location>
        <begin position="1"/>
        <end position="66"/>
    </location>
</feature>
<name>A0A2X0JAW3_9ACTN</name>
<evidence type="ECO:0000313" key="2">
    <source>
        <dbReference type="EMBL" id="RAG84678.1"/>
    </source>
</evidence>